<keyword evidence="6" id="KW-0328">Glycosyltransferase</keyword>
<dbReference type="GO" id="GO:0016757">
    <property type="term" value="F:glycosyltransferase activity"/>
    <property type="evidence" value="ECO:0007669"/>
    <property type="project" value="UniProtKB-KW"/>
</dbReference>
<dbReference type="AlphaFoldDB" id="D8SIN5"/>
<keyword evidence="6" id="KW-0808">Transferase</keyword>
<name>D8SIN5_SELML</name>
<evidence type="ECO:0000256" key="1">
    <source>
        <dbReference type="ARBA" id="ARBA00004323"/>
    </source>
</evidence>
<comment type="subcellular location">
    <subcellularLocation>
        <location evidence="1">Golgi apparatus membrane</location>
        <topology evidence="1">Single-pass type II membrane protein</topology>
    </subcellularLocation>
</comment>
<proteinExistence type="inferred from homology"/>
<dbReference type="InParanoid" id="D8SIN5"/>
<protein>
    <submittedName>
        <fullName evidence="6">Galactosyltransferase-like protein</fullName>
    </submittedName>
</protein>
<dbReference type="GO" id="GO:0000139">
    <property type="term" value="C:Golgi membrane"/>
    <property type="evidence" value="ECO:0007669"/>
    <property type="project" value="UniProtKB-SubCell"/>
</dbReference>
<dbReference type="EMBL" id="GL377622">
    <property type="protein sequence ID" value="EFJ15531.1"/>
    <property type="molecule type" value="Genomic_DNA"/>
</dbReference>
<reference evidence="6 7" key="1">
    <citation type="journal article" date="2011" name="Science">
        <title>The Selaginella genome identifies genetic changes associated with the evolution of vascular plants.</title>
        <authorList>
            <person name="Banks J.A."/>
            <person name="Nishiyama T."/>
            <person name="Hasebe M."/>
            <person name="Bowman J.L."/>
            <person name="Gribskov M."/>
            <person name="dePamphilis C."/>
            <person name="Albert V.A."/>
            <person name="Aono N."/>
            <person name="Aoyama T."/>
            <person name="Ambrose B.A."/>
            <person name="Ashton N.W."/>
            <person name="Axtell M.J."/>
            <person name="Barker E."/>
            <person name="Barker M.S."/>
            <person name="Bennetzen J.L."/>
            <person name="Bonawitz N.D."/>
            <person name="Chapple C."/>
            <person name="Cheng C."/>
            <person name="Correa L.G."/>
            <person name="Dacre M."/>
            <person name="DeBarry J."/>
            <person name="Dreyer I."/>
            <person name="Elias M."/>
            <person name="Engstrom E.M."/>
            <person name="Estelle M."/>
            <person name="Feng L."/>
            <person name="Finet C."/>
            <person name="Floyd S.K."/>
            <person name="Frommer W.B."/>
            <person name="Fujita T."/>
            <person name="Gramzow L."/>
            <person name="Gutensohn M."/>
            <person name="Harholt J."/>
            <person name="Hattori M."/>
            <person name="Heyl A."/>
            <person name="Hirai T."/>
            <person name="Hiwatashi Y."/>
            <person name="Ishikawa M."/>
            <person name="Iwata M."/>
            <person name="Karol K.G."/>
            <person name="Koehler B."/>
            <person name="Kolukisaoglu U."/>
            <person name="Kubo M."/>
            <person name="Kurata T."/>
            <person name="Lalonde S."/>
            <person name="Li K."/>
            <person name="Li Y."/>
            <person name="Litt A."/>
            <person name="Lyons E."/>
            <person name="Manning G."/>
            <person name="Maruyama T."/>
            <person name="Michael T.P."/>
            <person name="Mikami K."/>
            <person name="Miyazaki S."/>
            <person name="Morinaga S."/>
            <person name="Murata T."/>
            <person name="Mueller-Roeber B."/>
            <person name="Nelson D.R."/>
            <person name="Obara M."/>
            <person name="Oguri Y."/>
            <person name="Olmstead R.G."/>
            <person name="Onodera N."/>
            <person name="Petersen B.L."/>
            <person name="Pils B."/>
            <person name="Prigge M."/>
            <person name="Rensing S.A."/>
            <person name="Riano-Pachon D.M."/>
            <person name="Roberts A.W."/>
            <person name="Sato Y."/>
            <person name="Scheller H.V."/>
            <person name="Schulz B."/>
            <person name="Schulz C."/>
            <person name="Shakirov E.V."/>
            <person name="Shibagaki N."/>
            <person name="Shinohara N."/>
            <person name="Shippen D.E."/>
            <person name="Soerensen I."/>
            <person name="Sotooka R."/>
            <person name="Sugimoto N."/>
            <person name="Sugita M."/>
            <person name="Sumikawa N."/>
            <person name="Tanurdzic M."/>
            <person name="Theissen G."/>
            <person name="Ulvskov P."/>
            <person name="Wakazuki S."/>
            <person name="Weng J.K."/>
            <person name="Willats W.W."/>
            <person name="Wipf D."/>
            <person name="Wolf P.G."/>
            <person name="Yang L."/>
            <person name="Zimmer A.D."/>
            <person name="Zhu Q."/>
            <person name="Mitros T."/>
            <person name="Hellsten U."/>
            <person name="Loque D."/>
            <person name="Otillar R."/>
            <person name="Salamov A."/>
            <person name="Schmutz J."/>
            <person name="Shapiro H."/>
            <person name="Lindquist E."/>
            <person name="Lucas S."/>
            <person name="Rokhsar D."/>
            <person name="Grigoriev I.V."/>
        </authorList>
    </citation>
    <scope>NUCLEOTIDE SEQUENCE [LARGE SCALE GENOMIC DNA]</scope>
</reference>
<evidence type="ECO:0000313" key="7">
    <source>
        <dbReference type="Proteomes" id="UP000001514"/>
    </source>
</evidence>
<dbReference type="PANTHER" id="PTHR11062">
    <property type="entry name" value="EXOSTOSIN HEPARAN SULFATE GLYCOSYLTRANSFERASE -RELATED"/>
    <property type="match status" value="1"/>
</dbReference>
<dbReference type="Proteomes" id="UP000001514">
    <property type="component" value="Unassembled WGS sequence"/>
</dbReference>
<evidence type="ECO:0000259" key="5">
    <source>
        <dbReference type="Pfam" id="PF03016"/>
    </source>
</evidence>
<dbReference type="PROSITE" id="PS51257">
    <property type="entry name" value="PROKAR_LIPOPROTEIN"/>
    <property type="match status" value="1"/>
</dbReference>
<dbReference type="InterPro" id="IPR040911">
    <property type="entry name" value="Exostosin_GT47"/>
</dbReference>
<evidence type="ECO:0000256" key="4">
    <source>
        <dbReference type="ARBA" id="ARBA00023034"/>
    </source>
</evidence>
<feature type="domain" description="Exostosin GT47" evidence="5">
    <location>
        <begin position="62"/>
        <end position="389"/>
    </location>
</feature>
<keyword evidence="7" id="KW-1185">Reference proteome</keyword>
<dbReference type="Pfam" id="PF03016">
    <property type="entry name" value="Exostosin_GT47"/>
    <property type="match status" value="1"/>
</dbReference>
<dbReference type="KEGG" id="smo:SELMODRAFT_118133"/>
<keyword evidence="3" id="KW-0812">Transmembrane</keyword>
<accession>D8SIN5</accession>
<dbReference type="eggNOG" id="KOG1021">
    <property type="taxonomic scope" value="Eukaryota"/>
</dbReference>
<comment type="similarity">
    <text evidence="2">Belongs to the glycosyltransferase 47 family.</text>
</comment>
<dbReference type="PANTHER" id="PTHR11062:SF58">
    <property type="entry name" value="XYLOGLUCAN GALACTOSYLTRANSFERASE GT19-RELATED"/>
    <property type="match status" value="1"/>
</dbReference>
<keyword evidence="4" id="KW-0333">Golgi apparatus</keyword>
<evidence type="ECO:0000256" key="3">
    <source>
        <dbReference type="ARBA" id="ARBA00022968"/>
    </source>
</evidence>
<gene>
    <name evidence="6" type="primary">GT47A7-1</name>
    <name evidence="6" type="ORF">SELMODRAFT_118133</name>
</gene>
<keyword evidence="3" id="KW-0735">Signal-anchor</keyword>
<sequence>MLHLKRISCGALLLSVSCYLLLVLVLLVFPEHRISISSDLRRPLLNNLVRDEPGGQVSFDRCWGKRVYVYNLPAQLNEGLVKKCDKQLVCWLDFCQHLENYGFGQAIDRSAGWYATDAYMLEVIFHSRIRSYSCLTNDSSRADALFVPYYAGFDALQYLYSGGCVKTMQDRHGVELAKWLEKQAGDAWKRWNGRDHFMVMGRTSWDFALAPGSWGTGIQGLDHVANMTTLYIERNPWEENQVAVPYPTSFHPSNATQLKAWIRTVTTSRRKYLLSFSGGIRATMKDAASVRSTLLRQCQKRAELCVHVDCGGSLKCGHDPRPSVATFLESEFCLQPRGDTATRRSAFDAIISGCIPVFFHHDSAYSQYVWHLPSDPGSYSVFIAEESITGGGVDVVEFLSSLPGERILELRSSVISLIPRLIYRMPGGENGSGFEDAFDVSLREVLRRITGRKAG</sequence>
<dbReference type="HOGENOM" id="CLU_012659_4_1_1"/>
<dbReference type="Gramene" id="EFJ15531">
    <property type="protein sequence ID" value="EFJ15531"/>
    <property type="gene ID" value="SELMODRAFT_118133"/>
</dbReference>
<dbReference type="OMA" id="LGERDEW"/>
<evidence type="ECO:0000256" key="2">
    <source>
        <dbReference type="ARBA" id="ARBA00010271"/>
    </source>
</evidence>
<evidence type="ECO:0000313" key="6">
    <source>
        <dbReference type="EMBL" id="EFJ15531.1"/>
    </source>
</evidence>
<dbReference type="InterPro" id="IPR004263">
    <property type="entry name" value="Exostosin"/>
</dbReference>
<organism evidence="7">
    <name type="scientific">Selaginella moellendorffii</name>
    <name type="common">Spikemoss</name>
    <dbReference type="NCBI Taxonomy" id="88036"/>
    <lineage>
        <taxon>Eukaryota</taxon>
        <taxon>Viridiplantae</taxon>
        <taxon>Streptophyta</taxon>
        <taxon>Embryophyta</taxon>
        <taxon>Tracheophyta</taxon>
        <taxon>Lycopodiopsida</taxon>
        <taxon>Selaginellales</taxon>
        <taxon>Selaginellaceae</taxon>
        <taxon>Selaginella</taxon>
    </lineage>
</organism>